<organism evidence="1">
    <name type="scientific">viral metagenome</name>
    <dbReference type="NCBI Taxonomy" id="1070528"/>
    <lineage>
        <taxon>unclassified sequences</taxon>
        <taxon>metagenomes</taxon>
        <taxon>organismal metagenomes</taxon>
    </lineage>
</organism>
<dbReference type="EMBL" id="MT143976">
    <property type="protein sequence ID" value="QJA44434.1"/>
    <property type="molecule type" value="Genomic_DNA"/>
</dbReference>
<proteinExistence type="predicted"/>
<accession>A0A6H1ZA51</accession>
<protein>
    <submittedName>
        <fullName evidence="1">Uncharacterized protein</fullName>
    </submittedName>
</protein>
<evidence type="ECO:0000313" key="1">
    <source>
        <dbReference type="EMBL" id="QJA44434.1"/>
    </source>
</evidence>
<name>A0A6H1ZA51_9ZZZZ</name>
<gene>
    <name evidence="1" type="ORF">TM448A00108_0061</name>
</gene>
<sequence length="50" mass="5880">MHYNEVKEEYDCELCGLPATHFCECEICQMELGRWLCDSCGLMMNTQEIE</sequence>
<dbReference type="AlphaFoldDB" id="A0A6H1ZA51"/>
<reference evidence="1" key="1">
    <citation type="submission" date="2020-03" db="EMBL/GenBank/DDBJ databases">
        <title>The deep terrestrial virosphere.</title>
        <authorList>
            <person name="Holmfeldt K."/>
            <person name="Nilsson E."/>
            <person name="Simone D."/>
            <person name="Lopez-Fernandez M."/>
            <person name="Wu X."/>
            <person name="de Brujin I."/>
            <person name="Lundin D."/>
            <person name="Andersson A."/>
            <person name="Bertilsson S."/>
            <person name="Dopson M."/>
        </authorList>
    </citation>
    <scope>NUCLEOTIDE SEQUENCE</scope>
    <source>
        <strain evidence="1">TM448A00108</strain>
    </source>
</reference>